<dbReference type="InterPro" id="IPR028058">
    <property type="entry name" value="Fis1_TPR_N"/>
</dbReference>
<evidence type="ECO:0000256" key="7">
    <source>
        <dbReference type="ARBA" id="ARBA00023128"/>
    </source>
</evidence>
<evidence type="ECO:0000256" key="3">
    <source>
        <dbReference type="ARBA" id="ARBA00014314"/>
    </source>
</evidence>
<accession>A0A1E4S2L8</accession>
<keyword evidence="6 10" id="KW-1133">Transmembrane helix</keyword>
<comment type="subcellular location">
    <subcellularLocation>
        <location evidence="1">Mitochondrion outer membrane</location>
        <topology evidence="1">Single-pass membrane protein</topology>
    </subcellularLocation>
</comment>
<dbReference type="GO" id="GO:0000266">
    <property type="term" value="P:mitochondrial fission"/>
    <property type="evidence" value="ECO:0007669"/>
    <property type="project" value="UniProtKB-UniRule"/>
</dbReference>
<dbReference type="GO" id="GO:0000422">
    <property type="term" value="P:autophagy of mitochondrion"/>
    <property type="evidence" value="ECO:0007669"/>
    <property type="project" value="TreeGrafter"/>
</dbReference>
<evidence type="ECO:0000256" key="9">
    <source>
        <dbReference type="PIRNR" id="PIRNR008835"/>
    </source>
</evidence>
<feature type="transmembrane region" description="Helical" evidence="10">
    <location>
        <begin position="127"/>
        <end position="149"/>
    </location>
</feature>
<dbReference type="InterPro" id="IPR028061">
    <property type="entry name" value="Fis1_TPR_C"/>
</dbReference>
<dbReference type="CDD" id="cd12212">
    <property type="entry name" value="Fis1"/>
    <property type="match status" value="1"/>
</dbReference>
<dbReference type="GO" id="GO:0005741">
    <property type="term" value="C:mitochondrial outer membrane"/>
    <property type="evidence" value="ECO:0007669"/>
    <property type="project" value="UniProtKB-SubCell"/>
</dbReference>
<sequence>MTEKDYLPAFQDAYTPLTKDQLEVLRQQVLSEGDLVSVQSRFNYAWGLIKSDVVHDQRLGVKILTDVYKDSPQRRRECLYYLAIGTFKLGDYADARRYVESLIAHEPENHQALALQQMINDKIAKDGLIGIALVSGLVAAGATALSLFLRNSKRR</sequence>
<dbReference type="Pfam" id="PF14852">
    <property type="entry name" value="Fis1_TPR_N"/>
    <property type="match status" value="1"/>
</dbReference>
<protein>
    <recommendedName>
        <fullName evidence="3 9">Mitochondrial fission 1 protein</fullName>
    </recommendedName>
</protein>
<proteinExistence type="inferred from homology"/>
<dbReference type="AlphaFoldDB" id="A0A1E4S2L8"/>
<keyword evidence="8 9" id="KW-0472">Membrane</keyword>
<dbReference type="InterPro" id="IPR016543">
    <property type="entry name" value="Fis1"/>
</dbReference>
<name>A0A1E4S2L8_CYBJN</name>
<dbReference type="GO" id="GO:0005778">
    <property type="term" value="C:peroxisomal membrane"/>
    <property type="evidence" value="ECO:0007669"/>
    <property type="project" value="TreeGrafter"/>
</dbReference>
<comment type="domain">
    <text evidence="9">The C-terminus is required for mitochondrial localization, while the N-terminus is necessary for mitochondrial fission.</text>
</comment>
<dbReference type="InterPro" id="IPR011990">
    <property type="entry name" value="TPR-like_helical_dom_sf"/>
</dbReference>
<dbReference type="RefSeq" id="XP_020070719.1">
    <property type="nucleotide sequence ID" value="XM_020215037.1"/>
</dbReference>
<evidence type="ECO:0000256" key="2">
    <source>
        <dbReference type="ARBA" id="ARBA00008937"/>
    </source>
</evidence>
<evidence type="ECO:0000256" key="4">
    <source>
        <dbReference type="ARBA" id="ARBA00022692"/>
    </source>
</evidence>
<keyword evidence="4 10" id="KW-0812">Transmembrane</keyword>
<dbReference type="PANTHER" id="PTHR13247">
    <property type="entry name" value="TETRATRICOPEPTIDE REPEAT PROTEIN 11 TPR REPEAT PROTEIN 11"/>
    <property type="match status" value="1"/>
</dbReference>
<evidence type="ECO:0000256" key="8">
    <source>
        <dbReference type="ARBA" id="ARBA00023136"/>
    </source>
</evidence>
<dbReference type="OrthoDB" id="421154at2759"/>
<comment type="function">
    <text evidence="9">Has a role in mitochondrial fission.</text>
</comment>
<dbReference type="STRING" id="983966.A0A1E4S2L8"/>
<evidence type="ECO:0000256" key="5">
    <source>
        <dbReference type="ARBA" id="ARBA00022787"/>
    </source>
</evidence>
<dbReference type="PIRSF" id="PIRSF008835">
    <property type="entry name" value="TPR_repeat_11_Fis1"/>
    <property type="match status" value="1"/>
</dbReference>
<dbReference type="EMBL" id="KV453930">
    <property type="protein sequence ID" value="ODV73680.1"/>
    <property type="molecule type" value="Genomic_DNA"/>
</dbReference>
<dbReference type="InterPro" id="IPR033745">
    <property type="entry name" value="Fis1_cytosol"/>
</dbReference>
<keyword evidence="7 9" id="KW-0496">Mitochondrion</keyword>
<organism evidence="11 12">
    <name type="scientific">Cyberlindnera jadinii (strain ATCC 18201 / CBS 1600 / BCRC 20928 / JCM 3617 / NBRC 0987 / NRRL Y-1542)</name>
    <name type="common">Torula yeast</name>
    <name type="synonym">Candida utilis</name>
    <dbReference type="NCBI Taxonomy" id="983966"/>
    <lineage>
        <taxon>Eukaryota</taxon>
        <taxon>Fungi</taxon>
        <taxon>Dikarya</taxon>
        <taxon>Ascomycota</taxon>
        <taxon>Saccharomycotina</taxon>
        <taxon>Saccharomycetes</taxon>
        <taxon>Phaffomycetales</taxon>
        <taxon>Phaffomycetaceae</taxon>
        <taxon>Cyberlindnera</taxon>
    </lineage>
</organism>
<evidence type="ECO:0000313" key="11">
    <source>
        <dbReference type="EMBL" id="ODV73680.1"/>
    </source>
</evidence>
<dbReference type="Proteomes" id="UP000094389">
    <property type="component" value="Unassembled WGS sequence"/>
</dbReference>
<comment type="similarity">
    <text evidence="2 9">Belongs to the FIS1 family.</text>
</comment>
<evidence type="ECO:0000256" key="1">
    <source>
        <dbReference type="ARBA" id="ARBA00004572"/>
    </source>
</evidence>
<evidence type="ECO:0000256" key="10">
    <source>
        <dbReference type="SAM" id="Phobius"/>
    </source>
</evidence>
<dbReference type="GeneID" id="30989433"/>
<dbReference type="Pfam" id="PF14853">
    <property type="entry name" value="Fis1_TPR_C"/>
    <property type="match status" value="1"/>
</dbReference>
<dbReference type="PANTHER" id="PTHR13247:SF0">
    <property type="entry name" value="MITOCHONDRIAL FISSION 1 PROTEIN"/>
    <property type="match status" value="1"/>
</dbReference>
<reference evidence="11 12" key="1">
    <citation type="journal article" date="2016" name="Proc. Natl. Acad. Sci. U.S.A.">
        <title>Comparative genomics of biotechnologically important yeasts.</title>
        <authorList>
            <person name="Riley R."/>
            <person name="Haridas S."/>
            <person name="Wolfe K.H."/>
            <person name="Lopes M.R."/>
            <person name="Hittinger C.T."/>
            <person name="Goeker M."/>
            <person name="Salamov A.A."/>
            <person name="Wisecaver J.H."/>
            <person name="Long T.M."/>
            <person name="Calvey C.H."/>
            <person name="Aerts A.L."/>
            <person name="Barry K.W."/>
            <person name="Choi C."/>
            <person name="Clum A."/>
            <person name="Coughlan A.Y."/>
            <person name="Deshpande S."/>
            <person name="Douglass A.P."/>
            <person name="Hanson S.J."/>
            <person name="Klenk H.-P."/>
            <person name="LaButti K.M."/>
            <person name="Lapidus A."/>
            <person name="Lindquist E.A."/>
            <person name="Lipzen A.M."/>
            <person name="Meier-Kolthoff J.P."/>
            <person name="Ohm R.A."/>
            <person name="Otillar R.P."/>
            <person name="Pangilinan J.L."/>
            <person name="Peng Y."/>
            <person name="Rokas A."/>
            <person name="Rosa C.A."/>
            <person name="Scheuner C."/>
            <person name="Sibirny A.A."/>
            <person name="Slot J.C."/>
            <person name="Stielow J.B."/>
            <person name="Sun H."/>
            <person name="Kurtzman C.P."/>
            <person name="Blackwell M."/>
            <person name="Grigoriev I.V."/>
            <person name="Jeffries T.W."/>
        </authorList>
    </citation>
    <scope>NUCLEOTIDE SEQUENCE [LARGE SCALE GENOMIC DNA]</scope>
    <source>
        <strain evidence="12">ATCC 18201 / CBS 1600 / BCRC 20928 / JCM 3617 / NBRC 0987 / NRRL Y-1542</strain>
    </source>
</reference>
<evidence type="ECO:0000313" key="12">
    <source>
        <dbReference type="Proteomes" id="UP000094389"/>
    </source>
</evidence>
<evidence type="ECO:0000256" key="6">
    <source>
        <dbReference type="ARBA" id="ARBA00022989"/>
    </source>
</evidence>
<keyword evidence="12" id="KW-1185">Reference proteome</keyword>
<dbReference type="Gene3D" id="1.25.40.10">
    <property type="entry name" value="Tetratricopeptide repeat domain"/>
    <property type="match status" value="1"/>
</dbReference>
<dbReference type="GO" id="GO:0016559">
    <property type="term" value="P:peroxisome fission"/>
    <property type="evidence" value="ECO:0007669"/>
    <property type="project" value="TreeGrafter"/>
</dbReference>
<keyword evidence="5 9" id="KW-1000">Mitochondrion outer membrane</keyword>
<gene>
    <name evidence="11" type="ORF">CYBJADRAFT_167699</name>
</gene>
<dbReference type="OMA" id="QFNYAWG"/>
<dbReference type="SUPFAM" id="SSF48452">
    <property type="entry name" value="TPR-like"/>
    <property type="match status" value="1"/>
</dbReference>